<feature type="transmembrane region" description="Helical" evidence="2">
    <location>
        <begin position="116"/>
        <end position="139"/>
    </location>
</feature>
<dbReference type="GO" id="GO:0022857">
    <property type="term" value="F:transmembrane transporter activity"/>
    <property type="evidence" value="ECO:0007669"/>
    <property type="project" value="InterPro"/>
</dbReference>
<evidence type="ECO:0000313" key="5">
    <source>
        <dbReference type="Proteomes" id="UP001177023"/>
    </source>
</evidence>
<organism evidence="4 5">
    <name type="scientific">Mesorhabditis spiculigera</name>
    <dbReference type="NCBI Taxonomy" id="96644"/>
    <lineage>
        <taxon>Eukaryota</taxon>
        <taxon>Metazoa</taxon>
        <taxon>Ecdysozoa</taxon>
        <taxon>Nematoda</taxon>
        <taxon>Chromadorea</taxon>
        <taxon>Rhabditida</taxon>
        <taxon>Rhabditina</taxon>
        <taxon>Rhabditomorpha</taxon>
        <taxon>Rhabditoidea</taxon>
        <taxon>Rhabditidae</taxon>
        <taxon>Mesorhabditinae</taxon>
        <taxon>Mesorhabditis</taxon>
    </lineage>
</organism>
<evidence type="ECO:0000313" key="4">
    <source>
        <dbReference type="EMBL" id="CAJ0566284.1"/>
    </source>
</evidence>
<dbReference type="PANTHER" id="PTHR45757">
    <property type="entry name" value="PROTEIN CBG23364-RELATED"/>
    <property type="match status" value="1"/>
</dbReference>
<comment type="caution">
    <text evidence="4">The sequence shown here is derived from an EMBL/GenBank/DDBJ whole genome shotgun (WGS) entry which is preliminary data.</text>
</comment>
<keyword evidence="2" id="KW-0812">Transmembrane</keyword>
<evidence type="ECO:0000259" key="3">
    <source>
        <dbReference type="PROSITE" id="PS50850"/>
    </source>
</evidence>
<dbReference type="InterPro" id="IPR020846">
    <property type="entry name" value="MFS_dom"/>
</dbReference>
<dbReference type="InterPro" id="IPR036259">
    <property type="entry name" value="MFS_trans_sf"/>
</dbReference>
<evidence type="ECO:0000256" key="1">
    <source>
        <dbReference type="ARBA" id="ARBA00004141"/>
    </source>
</evidence>
<dbReference type="Proteomes" id="UP001177023">
    <property type="component" value="Unassembled WGS sequence"/>
</dbReference>
<dbReference type="EMBL" id="CATQJA010001197">
    <property type="protein sequence ID" value="CAJ0566284.1"/>
    <property type="molecule type" value="Genomic_DNA"/>
</dbReference>
<accession>A0AA36CC58</accession>
<dbReference type="GO" id="GO:0016020">
    <property type="term" value="C:membrane"/>
    <property type="evidence" value="ECO:0007669"/>
    <property type="project" value="UniProtKB-SubCell"/>
</dbReference>
<keyword evidence="2" id="KW-0472">Membrane</keyword>
<dbReference type="AlphaFoldDB" id="A0AA36CC58"/>
<dbReference type="PANTHER" id="PTHR45757:SF17">
    <property type="entry name" value="MAJOR FACILITATOR SUPERFAMILY (MFS) PROFILE DOMAIN-CONTAINING PROTEIN"/>
    <property type="match status" value="1"/>
</dbReference>
<reference evidence="4" key="1">
    <citation type="submission" date="2023-06" db="EMBL/GenBank/DDBJ databases">
        <authorList>
            <person name="Delattre M."/>
        </authorList>
    </citation>
    <scope>NUCLEOTIDE SEQUENCE</scope>
    <source>
        <strain evidence="4">AF72</strain>
    </source>
</reference>
<dbReference type="Pfam" id="PF07690">
    <property type="entry name" value="MFS_1"/>
    <property type="match status" value="1"/>
</dbReference>
<evidence type="ECO:0000256" key="2">
    <source>
        <dbReference type="SAM" id="Phobius"/>
    </source>
</evidence>
<feature type="transmembrane region" description="Helical" evidence="2">
    <location>
        <begin position="58"/>
        <end position="85"/>
    </location>
</feature>
<proteinExistence type="predicted"/>
<keyword evidence="2" id="KW-1133">Transmembrane helix</keyword>
<gene>
    <name evidence="4" type="ORF">MSPICULIGERA_LOCUS4894</name>
</gene>
<feature type="non-terminal residue" evidence="4">
    <location>
        <position position="140"/>
    </location>
</feature>
<keyword evidence="5" id="KW-1185">Reference proteome</keyword>
<dbReference type="PROSITE" id="PS50850">
    <property type="entry name" value="MFS"/>
    <property type="match status" value="1"/>
</dbReference>
<dbReference type="Gene3D" id="1.20.1250.20">
    <property type="entry name" value="MFS general substrate transporter like domains"/>
    <property type="match status" value="1"/>
</dbReference>
<feature type="domain" description="Major facilitator superfamily (MFS) profile" evidence="3">
    <location>
        <begin position="1"/>
        <end position="140"/>
    </location>
</feature>
<name>A0AA36CC58_9BILA</name>
<dbReference type="InterPro" id="IPR011701">
    <property type="entry name" value="MFS"/>
</dbReference>
<dbReference type="SUPFAM" id="SSF103473">
    <property type="entry name" value="MFS general substrate transporter"/>
    <property type="match status" value="1"/>
</dbReference>
<sequence>MGIFTHRFRFIIAFGSFLCLASINSNNIAMNFMFICMENDMEGAVADGNGTLNMRLPLLIAGILSILATTMIPIAASSAFSFLLVLRLVQGIGYSGAFTAIGNITATWAPPAETGLFMSLLSWFIPVSTSVTYLFAGWVV</sequence>
<feature type="transmembrane region" description="Helical" evidence="2">
    <location>
        <begin position="92"/>
        <end position="110"/>
    </location>
</feature>
<protein>
    <recommendedName>
        <fullName evidence="3">Major facilitator superfamily (MFS) profile domain-containing protein</fullName>
    </recommendedName>
</protein>
<comment type="subcellular location">
    <subcellularLocation>
        <location evidence="1">Membrane</location>
        <topology evidence="1">Multi-pass membrane protein</topology>
    </subcellularLocation>
</comment>